<dbReference type="PANTHER" id="PTHR31263">
    <property type="entry name" value="CELLULASE FAMILY PROTEIN (AFU_ORTHOLOGUE AFUA_5G14560)"/>
    <property type="match status" value="1"/>
</dbReference>
<dbReference type="SUPFAM" id="SSF51445">
    <property type="entry name" value="(Trans)glycosidases"/>
    <property type="match status" value="1"/>
</dbReference>
<evidence type="ECO:0008006" key="3">
    <source>
        <dbReference type="Google" id="ProtNLM"/>
    </source>
</evidence>
<accession>A0AA86T110</accession>
<name>A0AA86T110_9FABA</name>
<keyword evidence="2" id="KW-1185">Reference proteome</keyword>
<gene>
    <name evidence="1" type="ORF">AYBTSS11_LOCUS12668</name>
</gene>
<protein>
    <recommendedName>
        <fullName evidence="3">Glycoside hydrolase family 5 domain-containing protein</fullName>
    </recommendedName>
</protein>
<organism evidence="1 2">
    <name type="scientific">Sphenostylis stenocarpa</name>
    <dbReference type="NCBI Taxonomy" id="92480"/>
    <lineage>
        <taxon>Eukaryota</taxon>
        <taxon>Viridiplantae</taxon>
        <taxon>Streptophyta</taxon>
        <taxon>Embryophyta</taxon>
        <taxon>Tracheophyta</taxon>
        <taxon>Spermatophyta</taxon>
        <taxon>Magnoliopsida</taxon>
        <taxon>eudicotyledons</taxon>
        <taxon>Gunneridae</taxon>
        <taxon>Pentapetalae</taxon>
        <taxon>rosids</taxon>
        <taxon>fabids</taxon>
        <taxon>Fabales</taxon>
        <taxon>Fabaceae</taxon>
        <taxon>Papilionoideae</taxon>
        <taxon>50 kb inversion clade</taxon>
        <taxon>NPAAA clade</taxon>
        <taxon>indigoferoid/millettioid clade</taxon>
        <taxon>Phaseoleae</taxon>
        <taxon>Sphenostylis</taxon>
    </lineage>
</organism>
<dbReference type="InterPro" id="IPR017853">
    <property type="entry name" value="GH"/>
</dbReference>
<dbReference type="Gramene" id="rna-AYBTSS11_LOCUS12668">
    <property type="protein sequence ID" value="CAJ1947455.1"/>
    <property type="gene ID" value="gene-AYBTSS11_LOCUS12668"/>
</dbReference>
<evidence type="ECO:0000313" key="2">
    <source>
        <dbReference type="Proteomes" id="UP001189624"/>
    </source>
</evidence>
<dbReference type="EMBL" id="OY731401">
    <property type="protein sequence ID" value="CAJ1947455.1"/>
    <property type="molecule type" value="Genomic_DNA"/>
</dbReference>
<reference evidence="1" key="1">
    <citation type="submission" date="2023-10" db="EMBL/GenBank/DDBJ databases">
        <authorList>
            <person name="Domelevo Entfellner J.-B."/>
        </authorList>
    </citation>
    <scope>NUCLEOTIDE SEQUENCE</scope>
</reference>
<dbReference type="AlphaFoldDB" id="A0AA86T110"/>
<evidence type="ECO:0000313" key="1">
    <source>
        <dbReference type="EMBL" id="CAJ1947455.1"/>
    </source>
</evidence>
<dbReference type="Proteomes" id="UP001189624">
    <property type="component" value="Chromosome 4"/>
</dbReference>
<dbReference type="PANTHER" id="PTHR31263:SF50">
    <property type="entry name" value="HYDROLYZING O-GLYCOSYL COMPOUNDS HYDROLASE"/>
    <property type="match status" value="1"/>
</dbReference>
<sequence>MIPEGLDKRPLNDSLVRLWNTSVVQGIAKKNPFVLSMTHVQVFDSVVRELGIQNVKVLLDNHVSEPKWYMSKAAVSIQKTNPKVLVVIFGLNYDTELQFLKSKPLKIDLVNRICANNIKGIEDRAGFLTTGNNAVPLIFTEFGFNEVGSSMVLDMPSNLSCWERFGMGFMGFSG</sequence>
<proteinExistence type="predicted"/>